<evidence type="ECO:0000313" key="5">
    <source>
        <dbReference type="Proteomes" id="UP000015453"/>
    </source>
</evidence>
<dbReference type="GO" id="GO:0003676">
    <property type="term" value="F:nucleic acid binding"/>
    <property type="evidence" value="ECO:0007669"/>
    <property type="project" value="InterPro"/>
</dbReference>
<dbReference type="SMART" id="SM00733">
    <property type="entry name" value="Mterf"/>
    <property type="match status" value="7"/>
</dbReference>
<evidence type="ECO:0000313" key="4">
    <source>
        <dbReference type="EMBL" id="EPS66195.1"/>
    </source>
</evidence>
<keyword evidence="2" id="KW-0806">Transcription termination</keyword>
<keyword evidence="2" id="KW-0805">Transcription regulation</keyword>
<dbReference type="PANTHER" id="PTHR13068">
    <property type="entry name" value="CGI-12 PROTEIN-RELATED"/>
    <property type="match status" value="1"/>
</dbReference>
<evidence type="ECO:0000256" key="1">
    <source>
        <dbReference type="ARBA" id="ARBA00007692"/>
    </source>
</evidence>
<feature type="non-terminal residue" evidence="4">
    <location>
        <position position="1"/>
    </location>
</feature>
<accession>S8CH57</accession>
<keyword evidence="3" id="KW-0809">Transit peptide</keyword>
<dbReference type="Proteomes" id="UP000015453">
    <property type="component" value="Unassembled WGS sequence"/>
</dbReference>
<dbReference type="OrthoDB" id="637682at2759"/>
<proteinExistence type="inferred from homology"/>
<keyword evidence="5" id="KW-1185">Reference proteome</keyword>
<comment type="caution">
    <text evidence="4">The sequence shown here is derived from an EMBL/GenBank/DDBJ whole genome shotgun (WGS) entry which is preliminary data.</text>
</comment>
<dbReference type="InterPro" id="IPR038538">
    <property type="entry name" value="MTERF_sf"/>
</dbReference>
<dbReference type="GO" id="GO:0006353">
    <property type="term" value="P:DNA-templated transcription termination"/>
    <property type="evidence" value="ECO:0007669"/>
    <property type="project" value="UniProtKB-KW"/>
</dbReference>
<dbReference type="Pfam" id="PF02536">
    <property type="entry name" value="mTERF"/>
    <property type="match status" value="1"/>
</dbReference>
<evidence type="ECO:0008006" key="6">
    <source>
        <dbReference type="Google" id="ProtNLM"/>
    </source>
</evidence>
<keyword evidence="2" id="KW-0804">Transcription</keyword>
<sequence length="330" mass="37866">SSSHGGGGSIMWFFKDRGFDDQSIREMCRRCKRLDDVDSARASENWEFLKSIGVQERKLPALIGKCPKILTLDLRDKLIPMVQCLSSLQTKPNEVASAITKFPHILLHRLEEKLCPLLAFFESLGAPEKQLGKMLLFNPRIISYSIETKLSKVVHFLASMGLDRDGTTIGKILVKHPAIMSYSVEGRLRPTHDFLKSSLRLTDLQLQRVAANFPEVLCRDVDRILRPNASYLKSCGFEEEEIGRVVGGYPPVLIKSVGNSLRPRMEFLRDVMRRSIREAVEYPDFFKHSLKRRLEWRQKVLMRKQVKIECSLSEMLECNHTKFLSKFGLL</sequence>
<dbReference type="AlphaFoldDB" id="S8CH57"/>
<evidence type="ECO:0000256" key="3">
    <source>
        <dbReference type="ARBA" id="ARBA00022946"/>
    </source>
</evidence>
<dbReference type="Gene3D" id="1.25.70.10">
    <property type="entry name" value="Transcription termination factor 3, mitochondrial"/>
    <property type="match status" value="1"/>
</dbReference>
<name>S8CH57_9LAMI</name>
<dbReference type="InterPro" id="IPR003690">
    <property type="entry name" value="MTERF"/>
</dbReference>
<dbReference type="EMBL" id="AUSU01003811">
    <property type="protein sequence ID" value="EPS66195.1"/>
    <property type="molecule type" value="Genomic_DNA"/>
</dbReference>
<protein>
    <recommendedName>
        <fullName evidence="6">Mitochondrial transcription termination factor family protein</fullName>
    </recommendedName>
</protein>
<comment type="similarity">
    <text evidence="1">Belongs to the mTERF family.</text>
</comment>
<gene>
    <name evidence="4" type="ORF">M569_08582</name>
</gene>
<reference evidence="4 5" key="1">
    <citation type="journal article" date="2013" name="BMC Genomics">
        <title>The miniature genome of a carnivorous plant Genlisea aurea contains a low number of genes and short non-coding sequences.</title>
        <authorList>
            <person name="Leushkin E.V."/>
            <person name="Sutormin R.A."/>
            <person name="Nabieva E.R."/>
            <person name="Penin A.A."/>
            <person name="Kondrashov A.S."/>
            <person name="Logacheva M.D."/>
        </authorList>
    </citation>
    <scope>NUCLEOTIDE SEQUENCE [LARGE SCALE GENOMIC DNA]</scope>
</reference>
<dbReference type="PANTHER" id="PTHR13068:SF5">
    <property type="entry name" value="TRANSCRIPTION TERMINATION FACTOR MTERF6, CHLOROPLASTIC_MITOCHONDRIAL"/>
    <property type="match status" value="1"/>
</dbReference>
<evidence type="ECO:0000256" key="2">
    <source>
        <dbReference type="ARBA" id="ARBA00022472"/>
    </source>
</evidence>
<organism evidence="4 5">
    <name type="scientific">Genlisea aurea</name>
    <dbReference type="NCBI Taxonomy" id="192259"/>
    <lineage>
        <taxon>Eukaryota</taxon>
        <taxon>Viridiplantae</taxon>
        <taxon>Streptophyta</taxon>
        <taxon>Embryophyta</taxon>
        <taxon>Tracheophyta</taxon>
        <taxon>Spermatophyta</taxon>
        <taxon>Magnoliopsida</taxon>
        <taxon>eudicotyledons</taxon>
        <taxon>Gunneridae</taxon>
        <taxon>Pentapetalae</taxon>
        <taxon>asterids</taxon>
        <taxon>lamiids</taxon>
        <taxon>Lamiales</taxon>
        <taxon>Lentibulariaceae</taxon>
        <taxon>Genlisea</taxon>
    </lineage>
</organism>